<evidence type="ECO:0000313" key="2">
    <source>
        <dbReference type="Proteomes" id="UP000237000"/>
    </source>
</evidence>
<comment type="caution">
    <text evidence="1">The sequence shown here is derived from an EMBL/GenBank/DDBJ whole genome shotgun (WGS) entry which is preliminary data.</text>
</comment>
<gene>
    <name evidence="1" type="ORF">TorRG33x02_194680</name>
</gene>
<keyword evidence="2" id="KW-1185">Reference proteome</keyword>
<reference evidence="2" key="1">
    <citation type="submission" date="2016-06" db="EMBL/GenBank/DDBJ databases">
        <title>Parallel loss of symbiosis genes in relatives of nitrogen-fixing non-legume Parasponia.</title>
        <authorList>
            <person name="Van Velzen R."/>
            <person name="Holmer R."/>
            <person name="Bu F."/>
            <person name="Rutten L."/>
            <person name="Van Zeijl A."/>
            <person name="Liu W."/>
            <person name="Santuari L."/>
            <person name="Cao Q."/>
            <person name="Sharma T."/>
            <person name="Shen D."/>
            <person name="Roswanjaya Y."/>
            <person name="Wardhani T."/>
            <person name="Kalhor M.S."/>
            <person name="Jansen J."/>
            <person name="Van den Hoogen J."/>
            <person name="Gungor B."/>
            <person name="Hartog M."/>
            <person name="Hontelez J."/>
            <person name="Verver J."/>
            <person name="Yang W.-C."/>
            <person name="Schijlen E."/>
            <person name="Repin R."/>
            <person name="Schilthuizen M."/>
            <person name="Schranz E."/>
            <person name="Heidstra R."/>
            <person name="Miyata K."/>
            <person name="Fedorova E."/>
            <person name="Kohlen W."/>
            <person name="Bisseling T."/>
            <person name="Smit S."/>
            <person name="Geurts R."/>
        </authorList>
    </citation>
    <scope>NUCLEOTIDE SEQUENCE [LARGE SCALE GENOMIC DNA]</scope>
    <source>
        <strain evidence="2">cv. RG33-2</strain>
    </source>
</reference>
<protein>
    <submittedName>
        <fullName evidence="1">Uncharacterized protein</fullName>
    </submittedName>
</protein>
<dbReference type="AlphaFoldDB" id="A0A2P5EGZ0"/>
<sequence>MADFDTVEESGTVVNAVEGSGFELVSFTVGVIGTGAGCMAVKAALCCDVLGGDGGFGIGSKADFNTVEKSLSVVNAVEGSGCELELPTTGVFGSVGAGAECMTIKAVLGCDVLSGDSGFGIGSRADFNTVEESGDVVNGVEGSGFELELLLVVVFGGVGAGVECTAIIAVLGDDVLGGKGDGFGGPVVSLTGGVEDNANAEDGADGVFNG</sequence>
<name>A0A2P5EGZ0_TREOI</name>
<proteinExistence type="predicted"/>
<evidence type="ECO:0000313" key="1">
    <source>
        <dbReference type="EMBL" id="PON84764.1"/>
    </source>
</evidence>
<dbReference type="EMBL" id="JXTC01000157">
    <property type="protein sequence ID" value="PON84764.1"/>
    <property type="molecule type" value="Genomic_DNA"/>
</dbReference>
<dbReference type="OrthoDB" id="10488099at2759"/>
<accession>A0A2P5EGZ0</accession>
<dbReference type="InParanoid" id="A0A2P5EGZ0"/>
<dbReference type="Proteomes" id="UP000237000">
    <property type="component" value="Unassembled WGS sequence"/>
</dbReference>
<organism evidence="1 2">
    <name type="scientific">Trema orientale</name>
    <name type="common">Charcoal tree</name>
    <name type="synonym">Celtis orientalis</name>
    <dbReference type="NCBI Taxonomy" id="63057"/>
    <lineage>
        <taxon>Eukaryota</taxon>
        <taxon>Viridiplantae</taxon>
        <taxon>Streptophyta</taxon>
        <taxon>Embryophyta</taxon>
        <taxon>Tracheophyta</taxon>
        <taxon>Spermatophyta</taxon>
        <taxon>Magnoliopsida</taxon>
        <taxon>eudicotyledons</taxon>
        <taxon>Gunneridae</taxon>
        <taxon>Pentapetalae</taxon>
        <taxon>rosids</taxon>
        <taxon>fabids</taxon>
        <taxon>Rosales</taxon>
        <taxon>Cannabaceae</taxon>
        <taxon>Trema</taxon>
    </lineage>
</organism>